<organism evidence="2 3">
    <name type="scientific">Mycena sanguinolenta</name>
    <dbReference type="NCBI Taxonomy" id="230812"/>
    <lineage>
        <taxon>Eukaryota</taxon>
        <taxon>Fungi</taxon>
        <taxon>Dikarya</taxon>
        <taxon>Basidiomycota</taxon>
        <taxon>Agaricomycotina</taxon>
        <taxon>Agaricomycetes</taxon>
        <taxon>Agaricomycetidae</taxon>
        <taxon>Agaricales</taxon>
        <taxon>Marasmiineae</taxon>
        <taxon>Mycenaceae</taxon>
        <taxon>Mycena</taxon>
    </lineage>
</organism>
<dbReference type="AlphaFoldDB" id="A0A8H6Z816"/>
<proteinExistence type="predicted"/>
<dbReference type="Proteomes" id="UP000623467">
    <property type="component" value="Unassembled WGS sequence"/>
</dbReference>
<comment type="caution">
    <text evidence="2">The sequence shown here is derived from an EMBL/GenBank/DDBJ whole genome shotgun (WGS) entry which is preliminary data.</text>
</comment>
<sequence length="551" mass="62845">MPESQVLQAFAHMLQQVSEEAYRQSGFWPDATLRLFPRAFAEGTPTKPYKTLTMDSGDYSPSLEPNLRPVNNYDARRIPKHVTWRHLLDRELVSGPIYFAVRGKCLAIAAGYHALVVHFDLEGNIRPMKRTDFNDMVAHCVKGNASDPARAEKMRSFLLPNKFIEPGARKSKKDRKITILAAILMDEDVFIITDFCRMTQLHVVSSSRIISKRDLEPGSEFWTTRLWAHFRASPDWISETEAALAVLVGWREQVLSKDIRVPIIEALLDVDGPGSGMGQHLVNDFLFSIAFHPDTPSLVICKNDDLFTLLRTSLVSFMSQWASKKYLTRCAGRANSNNPFFFNDKSNRIFLQQYVRVYRKVEVRIEQELYNRYQSLGLFDPTHTIGMPYHSHWTPMNRKYKSVSVQMFRGSKSNRYHVIRAIPPAEWKAYTEPSEFSDITAAGFSTTLGPASFYESMLNKLDEKELEKTPKKRGRPAAVIKTGNSGRPRLHPRHPVVQEAIDRVKLIPKTAKVVELKKKDKKNEGCMNESSANGGKVVSHVTRPCRVRVQM</sequence>
<dbReference type="OrthoDB" id="3061861at2759"/>
<gene>
    <name evidence="2" type="ORF">MSAN_00307900</name>
</gene>
<accession>A0A8H6Z816</accession>
<evidence type="ECO:0000256" key="1">
    <source>
        <dbReference type="SAM" id="MobiDB-lite"/>
    </source>
</evidence>
<evidence type="ECO:0000313" key="3">
    <source>
        <dbReference type="Proteomes" id="UP000623467"/>
    </source>
</evidence>
<protein>
    <submittedName>
        <fullName evidence="2">Uncharacterized protein</fullName>
    </submittedName>
</protein>
<name>A0A8H6Z816_9AGAR</name>
<evidence type="ECO:0000313" key="2">
    <source>
        <dbReference type="EMBL" id="KAF7374250.1"/>
    </source>
</evidence>
<reference evidence="2" key="1">
    <citation type="submission" date="2020-05" db="EMBL/GenBank/DDBJ databases">
        <title>Mycena genomes resolve the evolution of fungal bioluminescence.</title>
        <authorList>
            <person name="Tsai I.J."/>
        </authorList>
    </citation>
    <scope>NUCLEOTIDE SEQUENCE</scope>
    <source>
        <strain evidence="2">160909Yilan</strain>
    </source>
</reference>
<keyword evidence="3" id="KW-1185">Reference proteome</keyword>
<dbReference type="EMBL" id="JACAZH010000002">
    <property type="protein sequence ID" value="KAF7374250.1"/>
    <property type="molecule type" value="Genomic_DNA"/>
</dbReference>
<feature type="region of interest" description="Disordered" evidence="1">
    <location>
        <begin position="465"/>
        <end position="492"/>
    </location>
</feature>